<dbReference type="GO" id="GO:0005743">
    <property type="term" value="C:mitochondrial inner membrane"/>
    <property type="evidence" value="ECO:0007669"/>
    <property type="project" value="TreeGrafter"/>
</dbReference>
<comment type="cofactor">
    <cofactor evidence="1">
        <name>FMN</name>
        <dbReference type="ChEBI" id="CHEBI:58210"/>
    </cofactor>
</comment>
<evidence type="ECO:0000256" key="8">
    <source>
        <dbReference type="ARBA" id="ARBA00022643"/>
    </source>
</evidence>
<dbReference type="PANTHER" id="PTHR48109:SF4">
    <property type="entry name" value="DIHYDROOROTATE DEHYDROGENASE (QUINONE), MITOCHONDRIAL"/>
    <property type="match status" value="1"/>
</dbReference>
<evidence type="ECO:0000256" key="3">
    <source>
        <dbReference type="ARBA" id="ARBA00005161"/>
    </source>
</evidence>
<evidence type="ECO:0000256" key="11">
    <source>
        <dbReference type="ARBA" id="ARBA00048639"/>
    </source>
</evidence>
<dbReference type="Proteomes" id="UP000291116">
    <property type="component" value="Unassembled WGS sequence"/>
</dbReference>
<evidence type="ECO:0000313" key="15">
    <source>
        <dbReference type="Proteomes" id="UP000291116"/>
    </source>
</evidence>
<feature type="compositionally biased region" description="Pro residues" evidence="12">
    <location>
        <begin position="315"/>
        <end position="324"/>
    </location>
</feature>
<keyword evidence="7" id="KW-0285">Flavoprotein</keyword>
<dbReference type="GO" id="GO:0044205">
    <property type="term" value="P:'de novo' UMP biosynthetic process"/>
    <property type="evidence" value="ECO:0007669"/>
    <property type="project" value="UniProtKB-UniPathway"/>
</dbReference>
<dbReference type="GO" id="GO:0006207">
    <property type="term" value="P:'de novo' pyrimidine nucleobase biosynthetic process"/>
    <property type="evidence" value="ECO:0007669"/>
    <property type="project" value="InterPro"/>
</dbReference>
<evidence type="ECO:0000256" key="6">
    <source>
        <dbReference type="ARBA" id="ARBA00017599"/>
    </source>
</evidence>
<evidence type="ECO:0000256" key="5">
    <source>
        <dbReference type="ARBA" id="ARBA00012791"/>
    </source>
</evidence>
<evidence type="ECO:0000313" key="14">
    <source>
        <dbReference type="EMBL" id="VEU38562.1"/>
    </source>
</evidence>
<dbReference type="Gene3D" id="3.20.20.70">
    <property type="entry name" value="Aldolase class I"/>
    <property type="match status" value="1"/>
</dbReference>
<feature type="region of interest" description="Disordered" evidence="12">
    <location>
        <begin position="96"/>
        <end position="118"/>
    </location>
</feature>
<evidence type="ECO:0000256" key="7">
    <source>
        <dbReference type="ARBA" id="ARBA00022630"/>
    </source>
</evidence>
<dbReference type="CDD" id="cd04738">
    <property type="entry name" value="DHOD_2_like"/>
    <property type="match status" value="1"/>
</dbReference>
<dbReference type="Pfam" id="PF01180">
    <property type="entry name" value="DHO_dh"/>
    <property type="match status" value="1"/>
</dbReference>
<evidence type="ECO:0000256" key="9">
    <source>
        <dbReference type="ARBA" id="ARBA00023002"/>
    </source>
</evidence>
<dbReference type="InterPro" id="IPR013785">
    <property type="entry name" value="Aldolase_TIM"/>
</dbReference>
<gene>
    <name evidence="14" type="ORF">PSNMU_V1.4_AUG-EV-PASAV3_0053830</name>
</gene>
<dbReference type="InterPro" id="IPR005719">
    <property type="entry name" value="Dihydroorotate_DH_2"/>
</dbReference>
<evidence type="ECO:0000256" key="2">
    <source>
        <dbReference type="ARBA" id="ARBA00004370"/>
    </source>
</evidence>
<evidence type="ECO:0000256" key="10">
    <source>
        <dbReference type="ARBA" id="ARBA00023136"/>
    </source>
</evidence>
<evidence type="ECO:0000259" key="13">
    <source>
        <dbReference type="Pfam" id="PF01180"/>
    </source>
</evidence>
<dbReference type="GO" id="GO:0106430">
    <property type="term" value="F:dihydroorotate dehydrogenase (quinone) activity"/>
    <property type="evidence" value="ECO:0007669"/>
    <property type="project" value="UniProtKB-EC"/>
</dbReference>
<keyword evidence="9" id="KW-0560">Oxidoreductase</keyword>
<proteinExistence type="inferred from homology"/>
<evidence type="ECO:0000256" key="12">
    <source>
        <dbReference type="SAM" id="MobiDB-lite"/>
    </source>
</evidence>
<dbReference type="PROSITE" id="PS00912">
    <property type="entry name" value="DHODEHASE_2"/>
    <property type="match status" value="1"/>
</dbReference>
<dbReference type="EC" id="1.3.5.2" evidence="5"/>
<sequence length="482" mass="51536">MVSARALRSHRRTALRAALGGLATAGILEATTELPSRGRSSPFYHSLADAWVVPGMRRFLDPETAHGTALALAWLAPVHRPSEKEDNLDVEVRLWGGSKGRENGGGGSNTSTSTSATETVFPNPIGLAAGYDKDGTAIGPLLAMGFGFVEVGSVCLRAQPGNPSPRMFRLVEDEAIINRYGFNSEGADAVEARLRDYRAERRNGKGRPWCFSVRETQTQTPPPAGPVGINLGKNKASDTPLEDYRKLILQLGPYADYLVVNVSCPNLSGLRALQSASSLEELLGGCLEARDQLAEKETPVRPLGGNENSGETPTPSHPPPPHRPPLLVKLSPDLTDEELENLASVLVRVGIDGIVVSNTTTTRPEGLLSPHRSQEGGLSGRPLGERSTECVRLLYAKTKGSIPIVGVGGVRNGRDAYEKLRAGASLVQVYTGMVYGGPGLVSRIRDEVAGLMLRNGQKSVQDDVVGIDHPELFAKRKKENGP</sequence>
<feature type="domain" description="Dihydroorotate dehydrogenase catalytic" evidence="13">
    <location>
        <begin position="115"/>
        <end position="452"/>
    </location>
</feature>
<protein>
    <recommendedName>
        <fullName evidence="6">Dihydroorotate dehydrogenase (quinone), mitochondrial</fullName>
        <ecNumber evidence="5">1.3.5.2</ecNumber>
    </recommendedName>
</protein>
<comment type="similarity">
    <text evidence="4">Belongs to the dihydroorotate dehydrogenase family. Type 2 subfamily.</text>
</comment>
<comment type="subcellular location">
    <subcellularLocation>
        <location evidence="2">Membrane</location>
    </subcellularLocation>
</comment>
<dbReference type="InterPro" id="IPR050074">
    <property type="entry name" value="DHO_dehydrogenase"/>
</dbReference>
<reference evidence="14 15" key="1">
    <citation type="submission" date="2019-01" db="EMBL/GenBank/DDBJ databases">
        <authorList>
            <person name="Ferrante I. M."/>
        </authorList>
    </citation>
    <scope>NUCLEOTIDE SEQUENCE [LARGE SCALE GENOMIC DNA]</scope>
    <source>
        <strain evidence="14 15">B856</strain>
    </source>
</reference>
<name>A0A448Z927_9STRA</name>
<evidence type="ECO:0000256" key="1">
    <source>
        <dbReference type="ARBA" id="ARBA00001917"/>
    </source>
</evidence>
<dbReference type="OrthoDB" id="14784at2759"/>
<feature type="compositionally biased region" description="Low complexity" evidence="12">
    <location>
        <begin position="109"/>
        <end position="118"/>
    </location>
</feature>
<dbReference type="PANTHER" id="PTHR48109">
    <property type="entry name" value="DIHYDROOROTATE DEHYDROGENASE (QUINONE), MITOCHONDRIAL-RELATED"/>
    <property type="match status" value="1"/>
</dbReference>
<comment type="pathway">
    <text evidence="3">Pyrimidine metabolism; UMP biosynthesis via de novo pathway; orotate from (S)-dihydroorotate (quinone route): step 1/1.</text>
</comment>
<feature type="region of interest" description="Disordered" evidence="12">
    <location>
        <begin position="361"/>
        <end position="383"/>
    </location>
</feature>
<dbReference type="InterPro" id="IPR005720">
    <property type="entry name" value="Dihydroorotate_DH_cat"/>
</dbReference>
<keyword evidence="10" id="KW-0472">Membrane</keyword>
<dbReference type="InterPro" id="IPR001295">
    <property type="entry name" value="Dihydroorotate_DH_CS"/>
</dbReference>
<dbReference type="EMBL" id="CAACVS010000174">
    <property type="protein sequence ID" value="VEU38562.1"/>
    <property type="molecule type" value="Genomic_DNA"/>
</dbReference>
<dbReference type="AlphaFoldDB" id="A0A448Z927"/>
<dbReference type="SUPFAM" id="SSF51395">
    <property type="entry name" value="FMN-linked oxidoreductases"/>
    <property type="match status" value="1"/>
</dbReference>
<feature type="region of interest" description="Disordered" evidence="12">
    <location>
        <begin position="296"/>
        <end position="328"/>
    </location>
</feature>
<comment type="catalytic activity">
    <reaction evidence="11">
        <text>(S)-dihydroorotate + a quinone = orotate + a quinol</text>
        <dbReference type="Rhea" id="RHEA:30187"/>
        <dbReference type="ChEBI" id="CHEBI:24646"/>
        <dbReference type="ChEBI" id="CHEBI:30839"/>
        <dbReference type="ChEBI" id="CHEBI:30864"/>
        <dbReference type="ChEBI" id="CHEBI:132124"/>
        <dbReference type="EC" id="1.3.5.2"/>
    </reaction>
</comment>
<keyword evidence="15" id="KW-1185">Reference proteome</keyword>
<organism evidence="14 15">
    <name type="scientific">Pseudo-nitzschia multistriata</name>
    <dbReference type="NCBI Taxonomy" id="183589"/>
    <lineage>
        <taxon>Eukaryota</taxon>
        <taxon>Sar</taxon>
        <taxon>Stramenopiles</taxon>
        <taxon>Ochrophyta</taxon>
        <taxon>Bacillariophyta</taxon>
        <taxon>Bacillariophyceae</taxon>
        <taxon>Bacillariophycidae</taxon>
        <taxon>Bacillariales</taxon>
        <taxon>Bacillariaceae</taxon>
        <taxon>Pseudo-nitzschia</taxon>
    </lineage>
</organism>
<evidence type="ECO:0000256" key="4">
    <source>
        <dbReference type="ARBA" id="ARBA00005359"/>
    </source>
</evidence>
<accession>A0A448Z927</accession>
<dbReference type="NCBIfam" id="NF003652">
    <property type="entry name" value="PRK05286.2-5"/>
    <property type="match status" value="1"/>
</dbReference>
<dbReference type="UniPathway" id="UPA00070">
    <property type="reaction ID" value="UER00946"/>
</dbReference>
<keyword evidence="8" id="KW-0288">FMN</keyword>